<dbReference type="PANTHER" id="PTHR45036:SF1">
    <property type="entry name" value="METHYLTRANSFERASE LIKE 7A"/>
    <property type="match status" value="1"/>
</dbReference>
<evidence type="ECO:0000259" key="1">
    <source>
        <dbReference type="Pfam" id="PF08241"/>
    </source>
</evidence>
<dbReference type="AlphaFoldDB" id="A0A3T0I674"/>
<dbReference type="Gene3D" id="3.40.50.150">
    <property type="entry name" value="Vaccinia Virus protein VP39"/>
    <property type="match status" value="1"/>
</dbReference>
<name>A0A3T0I674_9BACI</name>
<dbReference type="Pfam" id="PF08241">
    <property type="entry name" value="Methyltransf_11"/>
    <property type="match status" value="1"/>
</dbReference>
<dbReference type="InterPro" id="IPR013216">
    <property type="entry name" value="Methyltransf_11"/>
</dbReference>
<dbReference type="GO" id="GO:0032259">
    <property type="term" value="P:methylation"/>
    <property type="evidence" value="ECO:0007669"/>
    <property type="project" value="UniProtKB-KW"/>
</dbReference>
<keyword evidence="3" id="KW-1185">Reference proteome</keyword>
<dbReference type="SUPFAM" id="SSF53335">
    <property type="entry name" value="S-adenosyl-L-methionine-dependent methyltransferases"/>
    <property type="match status" value="1"/>
</dbReference>
<protein>
    <submittedName>
        <fullName evidence="2">SAM-dependent methyltransferase</fullName>
    </submittedName>
</protein>
<dbReference type="CDD" id="cd02440">
    <property type="entry name" value="AdoMet_MTases"/>
    <property type="match status" value="1"/>
</dbReference>
<evidence type="ECO:0000313" key="3">
    <source>
        <dbReference type="Proteomes" id="UP000282892"/>
    </source>
</evidence>
<dbReference type="PANTHER" id="PTHR45036">
    <property type="entry name" value="METHYLTRANSFERASE LIKE 7B"/>
    <property type="match status" value="1"/>
</dbReference>
<dbReference type="EMBL" id="CP022572">
    <property type="protein sequence ID" value="AZU64847.1"/>
    <property type="molecule type" value="Genomic_DNA"/>
</dbReference>
<evidence type="ECO:0000313" key="2">
    <source>
        <dbReference type="EMBL" id="AZU64847.1"/>
    </source>
</evidence>
<proteinExistence type="predicted"/>
<dbReference type="InterPro" id="IPR029063">
    <property type="entry name" value="SAM-dependent_MTases_sf"/>
</dbReference>
<dbReference type="InterPro" id="IPR052356">
    <property type="entry name" value="Thiol_S-MT"/>
</dbReference>
<dbReference type="GO" id="GO:0008757">
    <property type="term" value="F:S-adenosylmethionine-dependent methyltransferase activity"/>
    <property type="evidence" value="ECO:0007669"/>
    <property type="project" value="InterPro"/>
</dbReference>
<dbReference type="RefSeq" id="WP_127485357.1">
    <property type="nucleotide sequence ID" value="NZ_CP022572.1"/>
</dbReference>
<organism evidence="2 3">
    <name type="scientific">Neobacillus mesonae</name>
    <dbReference type="NCBI Taxonomy" id="1193713"/>
    <lineage>
        <taxon>Bacteria</taxon>
        <taxon>Bacillati</taxon>
        <taxon>Bacillota</taxon>
        <taxon>Bacilli</taxon>
        <taxon>Bacillales</taxon>
        <taxon>Bacillaceae</taxon>
        <taxon>Neobacillus</taxon>
    </lineage>
</organism>
<feature type="domain" description="Methyltransferase type 11" evidence="1">
    <location>
        <begin position="42"/>
        <end position="135"/>
    </location>
</feature>
<sequence length="204" mass="23302">MTKERLIRTFDRQASQYEKRRIDNTQKRWRQNLLVEAKGEVLELAVGAGANFPFYASDVKVTATDFSKAMLEKAKQAASFHQVDAEFICGDIEGLNFSNQSFDTIISTLSLCCYDQPLIVLDNIKRWCKPNGTILLMEHGISTNSFISLIQKAINPLHYRIVGCHQTRNIPEMIQQSGIIIEKTESHWFNMVHLIWAKPGRIAD</sequence>
<keyword evidence="2" id="KW-0808">Transferase</keyword>
<dbReference type="Proteomes" id="UP000282892">
    <property type="component" value="Chromosome"/>
</dbReference>
<reference evidence="2 3" key="1">
    <citation type="submission" date="2017-07" db="EMBL/GenBank/DDBJ databases">
        <title>The complete genome sequence of Bacillus mesonae strain H20-5, an efficient strain improving plant abiotic stress resistance.</title>
        <authorList>
            <person name="Kim S.Y."/>
            <person name="Song H."/>
            <person name="Sang M.K."/>
            <person name="Weon H.-Y."/>
            <person name="Song J."/>
        </authorList>
    </citation>
    <scope>NUCLEOTIDE SEQUENCE [LARGE SCALE GENOMIC DNA]</scope>
    <source>
        <strain evidence="2 3">H20-5</strain>
    </source>
</reference>
<accession>A0A3T0I674</accession>
<gene>
    <name evidence="2" type="ORF">CHR53_04730</name>
</gene>
<keyword evidence="2" id="KW-0489">Methyltransferase</keyword>
<dbReference type="OrthoDB" id="9772751at2"/>
<dbReference type="KEGG" id="nmk:CHR53_04730"/>